<keyword evidence="3" id="KW-1185">Reference proteome</keyword>
<dbReference type="InterPro" id="IPR053781">
    <property type="entry name" value="F-box_AtFBL13-like"/>
</dbReference>
<reference evidence="3" key="1">
    <citation type="journal article" date="2019" name="Database">
        <title>The radish genome database (RadishGD): an integrated information resource for radish genomics.</title>
        <authorList>
            <person name="Yu H.J."/>
            <person name="Baek S."/>
            <person name="Lee Y.J."/>
            <person name="Cho A."/>
            <person name="Mun J.H."/>
        </authorList>
    </citation>
    <scope>NUCLEOTIDE SEQUENCE [LARGE SCALE GENOMIC DNA]</scope>
    <source>
        <strain evidence="3">cv. WK10039</strain>
    </source>
</reference>
<evidence type="ECO:0000313" key="4">
    <source>
        <dbReference type="RefSeq" id="XP_018448570.1"/>
    </source>
</evidence>
<dbReference type="InterPro" id="IPR032675">
    <property type="entry name" value="LRR_dom_sf"/>
</dbReference>
<dbReference type="InterPro" id="IPR001810">
    <property type="entry name" value="F-box_dom"/>
</dbReference>
<feature type="domain" description="F-box" evidence="1">
    <location>
        <begin position="4"/>
        <end position="38"/>
    </location>
</feature>
<reference evidence="4" key="2">
    <citation type="submission" date="2025-08" db="UniProtKB">
        <authorList>
            <consortium name="RefSeq"/>
        </authorList>
    </citation>
    <scope>IDENTIFICATION</scope>
    <source>
        <tissue evidence="4">Leaf</tissue>
    </source>
</reference>
<dbReference type="InterPro" id="IPR055294">
    <property type="entry name" value="FBL60-like"/>
</dbReference>
<dbReference type="Gene3D" id="3.80.10.10">
    <property type="entry name" value="Ribonuclease Inhibitor"/>
    <property type="match status" value="1"/>
</dbReference>
<protein>
    <submittedName>
        <fullName evidence="4">F-box/LRR-repeat protein At3g58930-like</fullName>
    </submittedName>
</protein>
<dbReference type="KEGG" id="rsz:108820086"/>
<sequence>MDHISGLPDEVLCHILSFLPTKLAALTSVLSTKWRNLLAFVPNLDITCPIKIVPVDSIDYGIPKENMYGTMRSFRGFIDRVLALQGDSSIKKVSLKCINYIHPDHLDRWICNVLRRGVSELETVIYDQDGDDDFNYLLPQEMFVSRTLVKLIFSNVDWWPGAEGTFLPKLKTLVVNGFFCSDKLEMILPAFPVLEELYIKDIVWRGSGDSVSSASLKKLTIHALGCESMTVHITNSMSISFDTPSLLYLEYSDKVASDYPKVNLPILVEAVIDLDIRDYTMLDRERNADGFRNYVVLSCGNLCKLMTGIRNVKTLTFSCETLELFSLCFESMPVFNNLKRLRISGSRPPVGWQAMPVLLQNCPHLETLHIECLRICDCISLEENGGWLTSCPVEKIVEEIQIEMFRGTKGEIGMIKHMLESFSGLKRMTLYAGRDYPTDIFDLVVKMVNLCNESYRAVVNTSWCVIRPISEVDSSLK</sequence>
<dbReference type="PANTHER" id="PTHR31293:SF25">
    <property type="entry name" value="F-BOX_RNI SUPERFAMILY PROTEIN"/>
    <property type="match status" value="1"/>
</dbReference>
<evidence type="ECO:0000259" key="1">
    <source>
        <dbReference type="Pfam" id="PF00646"/>
    </source>
</evidence>
<dbReference type="OrthoDB" id="1110619at2759"/>
<evidence type="ECO:0000313" key="3">
    <source>
        <dbReference type="Proteomes" id="UP000504610"/>
    </source>
</evidence>
<dbReference type="PANTHER" id="PTHR31293">
    <property type="entry name" value="RNI-LIKE SUPERFAMILY PROTEIN"/>
    <property type="match status" value="1"/>
</dbReference>
<name>A0A6J0KL16_RAPSA</name>
<accession>A0A6J0KL16</accession>
<proteinExistence type="predicted"/>
<gene>
    <name evidence="4" type="primary">LOC108820086</name>
</gene>
<dbReference type="Pfam" id="PF00646">
    <property type="entry name" value="F-box"/>
    <property type="match status" value="1"/>
</dbReference>
<dbReference type="Proteomes" id="UP000504610">
    <property type="component" value="Chromosome 8"/>
</dbReference>
<dbReference type="SUPFAM" id="SSF81383">
    <property type="entry name" value="F-box domain"/>
    <property type="match status" value="1"/>
</dbReference>
<organism evidence="3 4">
    <name type="scientific">Raphanus sativus</name>
    <name type="common">Radish</name>
    <name type="synonym">Raphanus raphanistrum var. sativus</name>
    <dbReference type="NCBI Taxonomy" id="3726"/>
    <lineage>
        <taxon>Eukaryota</taxon>
        <taxon>Viridiplantae</taxon>
        <taxon>Streptophyta</taxon>
        <taxon>Embryophyta</taxon>
        <taxon>Tracheophyta</taxon>
        <taxon>Spermatophyta</taxon>
        <taxon>Magnoliopsida</taxon>
        <taxon>eudicotyledons</taxon>
        <taxon>Gunneridae</taxon>
        <taxon>Pentapetalae</taxon>
        <taxon>rosids</taxon>
        <taxon>malvids</taxon>
        <taxon>Brassicales</taxon>
        <taxon>Brassicaceae</taxon>
        <taxon>Brassiceae</taxon>
        <taxon>Raphanus</taxon>
    </lineage>
</organism>
<dbReference type="RefSeq" id="XP_018448570.1">
    <property type="nucleotide sequence ID" value="XM_018593068.2"/>
</dbReference>
<dbReference type="SUPFAM" id="SSF52047">
    <property type="entry name" value="RNI-like"/>
    <property type="match status" value="1"/>
</dbReference>
<dbReference type="InterPro" id="IPR036047">
    <property type="entry name" value="F-box-like_dom_sf"/>
</dbReference>
<dbReference type="CDD" id="cd22160">
    <property type="entry name" value="F-box_AtFBL13-like"/>
    <property type="match status" value="1"/>
</dbReference>
<dbReference type="GeneID" id="108820086"/>
<evidence type="ECO:0000259" key="2">
    <source>
        <dbReference type="Pfam" id="PF24758"/>
    </source>
</evidence>
<dbReference type="AlphaFoldDB" id="A0A6J0KL16"/>
<feature type="domain" description="F-box/LRR-repeat protein 15/At3g58940/PEG3-like LRR" evidence="2">
    <location>
        <begin position="106"/>
        <end position="343"/>
    </location>
</feature>
<dbReference type="Pfam" id="PF24758">
    <property type="entry name" value="LRR_At5g56370"/>
    <property type="match status" value="1"/>
</dbReference>
<dbReference type="InterPro" id="IPR055411">
    <property type="entry name" value="LRR_FXL15/At3g58940/PEG3-like"/>
</dbReference>
<dbReference type="Gene3D" id="1.20.1280.50">
    <property type="match status" value="1"/>
</dbReference>